<dbReference type="EMBL" id="MCBR01006977">
    <property type="protein sequence ID" value="RKF76696.1"/>
    <property type="molecule type" value="Genomic_DNA"/>
</dbReference>
<comment type="caution">
    <text evidence="2">The sequence shown here is derived from an EMBL/GenBank/DDBJ whole genome shotgun (WGS) entry which is preliminary data.</text>
</comment>
<proteinExistence type="predicted"/>
<feature type="region of interest" description="Disordered" evidence="1">
    <location>
        <begin position="56"/>
        <end position="91"/>
    </location>
</feature>
<feature type="compositionally biased region" description="Polar residues" evidence="1">
    <location>
        <begin position="1"/>
        <end position="15"/>
    </location>
</feature>
<feature type="compositionally biased region" description="Low complexity" evidence="1">
    <location>
        <begin position="72"/>
        <end position="87"/>
    </location>
</feature>
<dbReference type="AlphaFoldDB" id="A0A420IQ67"/>
<gene>
    <name evidence="2" type="ORF">GcC1_069012</name>
</gene>
<accession>A0A420IQ67</accession>
<evidence type="ECO:0000313" key="3">
    <source>
        <dbReference type="Proteomes" id="UP000285405"/>
    </source>
</evidence>
<feature type="compositionally biased region" description="Basic and acidic residues" evidence="1">
    <location>
        <begin position="25"/>
        <end position="34"/>
    </location>
</feature>
<organism evidence="2 3">
    <name type="scientific">Golovinomyces cichoracearum</name>
    <dbReference type="NCBI Taxonomy" id="62708"/>
    <lineage>
        <taxon>Eukaryota</taxon>
        <taxon>Fungi</taxon>
        <taxon>Dikarya</taxon>
        <taxon>Ascomycota</taxon>
        <taxon>Pezizomycotina</taxon>
        <taxon>Leotiomycetes</taxon>
        <taxon>Erysiphales</taxon>
        <taxon>Erysiphaceae</taxon>
        <taxon>Golovinomyces</taxon>
    </lineage>
</organism>
<dbReference type="OrthoDB" id="3597877at2759"/>
<sequence length="166" mass="18441">MSCSSASASNFIPTSEESHVRRHSRFLEGSEHASDQSAITDSHLVSVLSEMDRHEEKRDSLVFGNHSQRNKSTSNNSSVESFSTSSSGVTAGVRETNRLYHTCGKRNVNFDRTSSSASHYSTMGSGANQRESHDIWNGVKRGFMGKLHTWKIKDKKPAKTYSESHT</sequence>
<dbReference type="Proteomes" id="UP000285405">
    <property type="component" value="Unassembled WGS sequence"/>
</dbReference>
<evidence type="ECO:0000313" key="2">
    <source>
        <dbReference type="EMBL" id="RKF76696.1"/>
    </source>
</evidence>
<evidence type="ECO:0000256" key="1">
    <source>
        <dbReference type="SAM" id="MobiDB-lite"/>
    </source>
</evidence>
<feature type="region of interest" description="Disordered" evidence="1">
    <location>
        <begin position="1"/>
        <end position="41"/>
    </location>
</feature>
<name>A0A420IQ67_9PEZI</name>
<protein>
    <submittedName>
        <fullName evidence="2">Uncharacterized protein</fullName>
    </submittedName>
</protein>
<reference evidence="2 3" key="1">
    <citation type="journal article" date="2018" name="BMC Genomics">
        <title>Comparative genome analyses reveal sequence features reflecting distinct modes of host-adaptation between dicot and monocot powdery mildew.</title>
        <authorList>
            <person name="Wu Y."/>
            <person name="Ma X."/>
            <person name="Pan Z."/>
            <person name="Kale S.D."/>
            <person name="Song Y."/>
            <person name="King H."/>
            <person name="Zhang Q."/>
            <person name="Presley C."/>
            <person name="Deng X."/>
            <person name="Wei C.I."/>
            <person name="Xiao S."/>
        </authorList>
    </citation>
    <scope>NUCLEOTIDE SEQUENCE [LARGE SCALE GENOMIC DNA]</scope>
    <source>
        <strain evidence="2">UCSC1</strain>
    </source>
</reference>